<dbReference type="EMBL" id="JARBJD010000095">
    <property type="protein sequence ID" value="KAK2953129.1"/>
    <property type="molecule type" value="Genomic_DNA"/>
</dbReference>
<feature type="region of interest" description="Disordered" evidence="1">
    <location>
        <begin position="170"/>
        <end position="189"/>
    </location>
</feature>
<keyword evidence="3" id="KW-1185">Reference proteome</keyword>
<gene>
    <name evidence="2" type="ORF">BLNAU_11915</name>
</gene>
<organism evidence="2 3">
    <name type="scientific">Blattamonas nauphoetae</name>
    <dbReference type="NCBI Taxonomy" id="2049346"/>
    <lineage>
        <taxon>Eukaryota</taxon>
        <taxon>Metamonada</taxon>
        <taxon>Preaxostyla</taxon>
        <taxon>Oxymonadida</taxon>
        <taxon>Blattamonas</taxon>
    </lineage>
</organism>
<feature type="region of interest" description="Disordered" evidence="1">
    <location>
        <begin position="45"/>
        <end position="64"/>
    </location>
</feature>
<evidence type="ECO:0000256" key="1">
    <source>
        <dbReference type="SAM" id="MobiDB-lite"/>
    </source>
</evidence>
<protein>
    <submittedName>
        <fullName evidence="2">Uncharacterized protein</fullName>
    </submittedName>
</protein>
<evidence type="ECO:0000313" key="2">
    <source>
        <dbReference type="EMBL" id="KAK2953129.1"/>
    </source>
</evidence>
<dbReference type="Proteomes" id="UP001281761">
    <property type="component" value="Unassembled WGS sequence"/>
</dbReference>
<accession>A0ABQ9XNN8</accession>
<feature type="compositionally biased region" description="Low complexity" evidence="1">
    <location>
        <begin position="48"/>
        <end position="63"/>
    </location>
</feature>
<evidence type="ECO:0000313" key="3">
    <source>
        <dbReference type="Proteomes" id="UP001281761"/>
    </source>
</evidence>
<feature type="region of interest" description="Disordered" evidence="1">
    <location>
        <begin position="89"/>
        <end position="117"/>
    </location>
</feature>
<reference evidence="2 3" key="1">
    <citation type="journal article" date="2022" name="bioRxiv">
        <title>Genomics of Preaxostyla Flagellates Illuminates Evolutionary Transitions and the Path Towards Mitochondrial Loss.</title>
        <authorList>
            <person name="Novak L.V.F."/>
            <person name="Treitli S.C."/>
            <person name="Pyrih J."/>
            <person name="Halakuc P."/>
            <person name="Pipaliya S.V."/>
            <person name="Vacek V."/>
            <person name="Brzon O."/>
            <person name="Soukal P."/>
            <person name="Eme L."/>
            <person name="Dacks J.B."/>
            <person name="Karnkowska A."/>
            <person name="Elias M."/>
            <person name="Hampl V."/>
        </authorList>
    </citation>
    <scope>NUCLEOTIDE SEQUENCE [LARGE SCALE GENOMIC DNA]</scope>
    <source>
        <strain evidence="2">NAU3</strain>
        <tissue evidence="2">Gut</tissue>
    </source>
</reference>
<comment type="caution">
    <text evidence="2">The sequence shown here is derived from an EMBL/GenBank/DDBJ whole genome shotgun (WGS) entry which is preliminary data.</text>
</comment>
<feature type="compositionally biased region" description="Basic and acidic residues" evidence="1">
    <location>
        <begin position="180"/>
        <end position="189"/>
    </location>
</feature>
<name>A0ABQ9XNN8_9EUKA</name>
<sequence>MTLAIISFVHLAKTKVLETIDRGIKMIERNTTVLTMTDAVLFTSSADHNTPPTATSSPTNPHPVLTSPRSFSICGSRVVPWRRATCHPSHLRADQAARGGTRPSNHQRSNERSPVVLPCQPDIHHHTRESEPAAAMRAGKGLLPSPAVFLQVAIVKKINHSLSIFKQSVQDYSRSPTTPHEAESKQDQK</sequence>
<proteinExistence type="predicted"/>